<dbReference type="PANTHER" id="PTHR36846:SF1">
    <property type="entry name" value="PROTEIN VIAA"/>
    <property type="match status" value="1"/>
</dbReference>
<proteinExistence type="predicted"/>
<sequence length="489" mass="55868">MPALKTASARQTHASIQRLTDQLYSELGQSSVKHWLDDRKVAQKLDERVHEWAYQAKNNLDTQHPYSAEVQQFEFWMAQSEVSATQFQQMQQQYQAMTERLQDTPLLDAWHYADEPLNDNRRQLHFQILKDKWQRKLTEAIAHWEFEQLALMRDAFLQDIQDFLLSLQKMSKHQDSLGADTGIFIDYSSGKLSPQAVEKFAEWSEYLASDVALQRLCKLIGSAQPTHFARKRIATQWHNQPDSAVVQQASDEIAGIQLGRELSWALPNELALLADPDLQILFDLKYLESNISSFHLQGQQASRILHDAKPKQKPVGKKGPMIVCLDTSGSMHGQPELISKAMCLYLSIQALREKRPMYLINFSTHLTAIQLKKGQALDDVIEFLSQSFHGGTDIIPAMQHAVDMLEQPTFRQADIVVISDFIMGQLGVELMQSIEQHKQQGTGFYAVAIGNFRFDHLDQGLFDHQWIYQSATGKVIELPNKSAREIPLK</sequence>
<dbReference type="Proteomes" id="UP000281084">
    <property type="component" value="Unassembled WGS sequence"/>
</dbReference>
<dbReference type="InterPro" id="IPR036465">
    <property type="entry name" value="vWFA_dom_sf"/>
</dbReference>
<dbReference type="InterPro" id="IPR008912">
    <property type="entry name" value="Uncharacterised_CoxE"/>
</dbReference>
<dbReference type="SUPFAM" id="SSF53300">
    <property type="entry name" value="vWA-like"/>
    <property type="match status" value="1"/>
</dbReference>
<reference evidence="1 2" key="1">
    <citation type="submission" date="2018-09" db="EMBL/GenBank/DDBJ databases">
        <title>The draft genome of Acinetobacter spp. strains.</title>
        <authorList>
            <person name="Qin J."/>
            <person name="Feng Y."/>
            <person name="Zong Z."/>
        </authorList>
    </citation>
    <scope>NUCLEOTIDE SEQUENCE [LARGE SCALE GENOMIC DNA]</scope>
    <source>
        <strain evidence="1 2">WCHAc060002</strain>
    </source>
</reference>
<dbReference type="Pfam" id="PF05762">
    <property type="entry name" value="VWA_CoxE"/>
    <property type="match status" value="1"/>
</dbReference>
<evidence type="ECO:0000313" key="2">
    <source>
        <dbReference type="Proteomes" id="UP000281084"/>
    </source>
</evidence>
<dbReference type="PANTHER" id="PTHR36846">
    <property type="entry name" value="PROTEIN VIAA"/>
    <property type="match status" value="1"/>
</dbReference>
<comment type="caution">
    <text evidence="1">The sequence shown here is derived from an EMBL/GenBank/DDBJ whole genome shotgun (WGS) entry which is preliminary data.</text>
</comment>
<accession>A0A3A8GK04</accession>
<organism evidence="1 2">
    <name type="scientific">Acinetobacter cumulans</name>
    <dbReference type="NCBI Taxonomy" id="2136182"/>
    <lineage>
        <taxon>Bacteria</taxon>
        <taxon>Pseudomonadati</taxon>
        <taxon>Pseudomonadota</taxon>
        <taxon>Gammaproteobacteria</taxon>
        <taxon>Moraxellales</taxon>
        <taxon>Moraxellaceae</taxon>
        <taxon>Acinetobacter</taxon>
    </lineage>
</organism>
<dbReference type="Gene3D" id="3.40.50.410">
    <property type="entry name" value="von Willebrand factor, type A domain"/>
    <property type="match status" value="1"/>
</dbReference>
<evidence type="ECO:0000313" key="1">
    <source>
        <dbReference type="EMBL" id="RKG55800.1"/>
    </source>
</evidence>
<dbReference type="GO" id="GO:0005829">
    <property type="term" value="C:cytosol"/>
    <property type="evidence" value="ECO:0007669"/>
    <property type="project" value="TreeGrafter"/>
</dbReference>
<protein>
    <submittedName>
        <fullName evidence="1">VWA domain-containing protein</fullName>
    </submittedName>
</protein>
<name>A0A3A8GK04_9GAMM</name>
<dbReference type="AlphaFoldDB" id="A0A3A8GK04"/>
<dbReference type="RefSeq" id="WP_120366084.1">
    <property type="nucleotide sequence ID" value="NZ_RAXY01000026.1"/>
</dbReference>
<dbReference type="EMBL" id="RAXZ01000001">
    <property type="protein sequence ID" value="RKG55800.1"/>
    <property type="molecule type" value="Genomic_DNA"/>
</dbReference>
<gene>
    <name evidence="1" type="ORF">D7V64_01545</name>
</gene>